<dbReference type="GO" id="GO:0004497">
    <property type="term" value="F:monooxygenase activity"/>
    <property type="evidence" value="ECO:0007669"/>
    <property type="project" value="UniProtKB-KW"/>
</dbReference>
<dbReference type="PANTHER" id="PTHR30137:SF8">
    <property type="entry name" value="BLR5498 PROTEIN"/>
    <property type="match status" value="1"/>
</dbReference>
<evidence type="ECO:0000259" key="4">
    <source>
        <dbReference type="Pfam" id="PF00296"/>
    </source>
</evidence>
<dbReference type="EMBL" id="JACBZY010000001">
    <property type="protein sequence ID" value="NYH00365.1"/>
    <property type="molecule type" value="Genomic_DNA"/>
</dbReference>
<dbReference type="Gene3D" id="3.20.20.30">
    <property type="entry name" value="Luciferase-like domain"/>
    <property type="match status" value="1"/>
</dbReference>
<dbReference type="PANTHER" id="PTHR30137">
    <property type="entry name" value="LUCIFERASE-LIKE MONOOXYGENASE"/>
    <property type="match status" value="1"/>
</dbReference>
<sequence>MSDSTADSSPSTPASTDPAATAAATAADSGTEGLGPVRFGLGTFGDVSSDDDGNPVPHAQVIRDVVEQAVLADRVGVDAIAIGEHHRDDFAVTAPEVVLAAIAARTERITLASGVTVLSSDEPVRVFERFATVDALSNGRAEVQLGRGSFTESFPLFGFPLSDYNVLFEEKLDLFAHLLEEGPVTWSGTVRPPLADQEVFPKTESGRIPTWIGVGGSPESVVRAARYNLPLMLAIIGGEPLRFKPYADLYRRAQTQLEVPALPIGVHSPGFIAETDDQAREIFWPHYQVMNARIGAERGWPPITREHFEGEIEGGSLYVGSPETVATKIAATVQGLGIQRFDLKYTSGPIPNRHLLEAVRLYGEEVVPRVRAILGEAPAAS</sequence>
<dbReference type="Pfam" id="PF00296">
    <property type="entry name" value="Bac_luciferase"/>
    <property type="match status" value="1"/>
</dbReference>
<keyword evidence="6" id="KW-1185">Reference proteome</keyword>
<organism evidence="5 6">
    <name type="scientific">Schumannella luteola</name>
    <dbReference type="NCBI Taxonomy" id="472059"/>
    <lineage>
        <taxon>Bacteria</taxon>
        <taxon>Bacillati</taxon>
        <taxon>Actinomycetota</taxon>
        <taxon>Actinomycetes</taxon>
        <taxon>Micrococcales</taxon>
        <taxon>Microbacteriaceae</taxon>
        <taxon>Schumannella</taxon>
    </lineage>
</organism>
<dbReference type="SUPFAM" id="SSF51679">
    <property type="entry name" value="Bacterial luciferase-like"/>
    <property type="match status" value="1"/>
</dbReference>
<dbReference type="InterPro" id="IPR036661">
    <property type="entry name" value="Luciferase-like_sf"/>
</dbReference>
<accession>A0A852YGD3</accession>
<feature type="domain" description="Luciferase-like" evidence="4">
    <location>
        <begin position="46"/>
        <end position="339"/>
    </location>
</feature>
<dbReference type="GO" id="GO:0005829">
    <property type="term" value="C:cytosol"/>
    <property type="evidence" value="ECO:0007669"/>
    <property type="project" value="TreeGrafter"/>
</dbReference>
<feature type="region of interest" description="Disordered" evidence="3">
    <location>
        <begin position="1"/>
        <end position="34"/>
    </location>
</feature>
<name>A0A852YGD3_9MICO</name>
<keyword evidence="2" id="KW-0503">Monooxygenase</keyword>
<dbReference type="RefSeq" id="WP_179569148.1">
    <property type="nucleotide sequence ID" value="NZ_JACBZY010000001.1"/>
</dbReference>
<feature type="compositionally biased region" description="Low complexity" evidence="3">
    <location>
        <begin position="1"/>
        <end position="29"/>
    </location>
</feature>
<dbReference type="InterPro" id="IPR022290">
    <property type="entry name" value="LLM_Atu2307-like"/>
</dbReference>
<dbReference type="AlphaFoldDB" id="A0A852YGD3"/>
<dbReference type="GO" id="GO:0016705">
    <property type="term" value="F:oxidoreductase activity, acting on paired donors, with incorporation or reduction of molecular oxygen"/>
    <property type="evidence" value="ECO:0007669"/>
    <property type="project" value="InterPro"/>
</dbReference>
<dbReference type="InterPro" id="IPR011251">
    <property type="entry name" value="Luciferase-like_dom"/>
</dbReference>
<dbReference type="InterPro" id="IPR050766">
    <property type="entry name" value="Bact_Lucif_Oxidored"/>
</dbReference>
<proteinExistence type="predicted"/>
<evidence type="ECO:0000256" key="3">
    <source>
        <dbReference type="SAM" id="MobiDB-lite"/>
    </source>
</evidence>
<evidence type="ECO:0000313" key="5">
    <source>
        <dbReference type="EMBL" id="NYH00365.1"/>
    </source>
</evidence>
<keyword evidence="1" id="KW-0560">Oxidoreductase</keyword>
<gene>
    <name evidence="5" type="ORF">BJ979_002990</name>
</gene>
<evidence type="ECO:0000256" key="2">
    <source>
        <dbReference type="ARBA" id="ARBA00023033"/>
    </source>
</evidence>
<dbReference type="Proteomes" id="UP000553888">
    <property type="component" value="Unassembled WGS sequence"/>
</dbReference>
<comment type="caution">
    <text evidence="5">The sequence shown here is derived from an EMBL/GenBank/DDBJ whole genome shotgun (WGS) entry which is preliminary data.</text>
</comment>
<reference evidence="5 6" key="1">
    <citation type="submission" date="2020-07" db="EMBL/GenBank/DDBJ databases">
        <title>Sequencing the genomes of 1000 actinobacteria strains.</title>
        <authorList>
            <person name="Klenk H.-P."/>
        </authorList>
    </citation>
    <scope>NUCLEOTIDE SEQUENCE [LARGE SCALE GENOMIC DNA]</scope>
    <source>
        <strain evidence="5 6">DSM 23141</strain>
    </source>
</reference>
<dbReference type="NCBIfam" id="TIGR03858">
    <property type="entry name" value="LLM_2I7G"/>
    <property type="match status" value="1"/>
</dbReference>
<evidence type="ECO:0000256" key="1">
    <source>
        <dbReference type="ARBA" id="ARBA00023002"/>
    </source>
</evidence>
<evidence type="ECO:0000313" key="6">
    <source>
        <dbReference type="Proteomes" id="UP000553888"/>
    </source>
</evidence>
<protein>
    <submittedName>
        <fullName evidence="5">Putative LLM family oxidoreductase</fullName>
    </submittedName>
</protein>